<organism evidence="2 3">
    <name type="scientific">Pleurodeles waltl</name>
    <name type="common">Iberian ribbed newt</name>
    <dbReference type="NCBI Taxonomy" id="8319"/>
    <lineage>
        <taxon>Eukaryota</taxon>
        <taxon>Metazoa</taxon>
        <taxon>Chordata</taxon>
        <taxon>Craniata</taxon>
        <taxon>Vertebrata</taxon>
        <taxon>Euteleostomi</taxon>
        <taxon>Amphibia</taxon>
        <taxon>Batrachia</taxon>
        <taxon>Caudata</taxon>
        <taxon>Salamandroidea</taxon>
        <taxon>Salamandridae</taxon>
        <taxon>Pleurodelinae</taxon>
        <taxon>Pleurodeles</taxon>
    </lineage>
</organism>
<dbReference type="Proteomes" id="UP001066276">
    <property type="component" value="Chromosome 6"/>
</dbReference>
<reference evidence="2" key="1">
    <citation type="journal article" date="2022" name="bioRxiv">
        <title>Sequencing and chromosome-scale assembly of the giantPleurodeles waltlgenome.</title>
        <authorList>
            <person name="Brown T."/>
            <person name="Elewa A."/>
            <person name="Iarovenko S."/>
            <person name="Subramanian E."/>
            <person name="Araus A.J."/>
            <person name="Petzold A."/>
            <person name="Susuki M."/>
            <person name="Suzuki K.-i.T."/>
            <person name="Hayashi T."/>
            <person name="Toyoda A."/>
            <person name="Oliveira C."/>
            <person name="Osipova E."/>
            <person name="Leigh N.D."/>
            <person name="Simon A."/>
            <person name="Yun M.H."/>
        </authorList>
    </citation>
    <scope>NUCLEOTIDE SEQUENCE</scope>
    <source>
        <strain evidence="2">20211129_DDA</strain>
        <tissue evidence="2">Liver</tissue>
    </source>
</reference>
<evidence type="ECO:0000256" key="1">
    <source>
        <dbReference type="SAM" id="MobiDB-lite"/>
    </source>
</evidence>
<sequence length="96" mass="10572">MQWKSTRPLMQSQVTSNLEGDRTTATREKSRTIDCIGDTTHGYTEKDLETGLDTPHPLAEAIAHLEHHPDVPLLYAVDSGTCAGNMNLLLALRSRA</sequence>
<gene>
    <name evidence="2" type="ORF">NDU88_001135</name>
</gene>
<feature type="compositionally biased region" description="Basic and acidic residues" evidence="1">
    <location>
        <begin position="19"/>
        <end position="32"/>
    </location>
</feature>
<evidence type="ECO:0000313" key="2">
    <source>
        <dbReference type="EMBL" id="KAJ1134686.1"/>
    </source>
</evidence>
<proteinExistence type="predicted"/>
<dbReference type="EMBL" id="JANPWB010000010">
    <property type="protein sequence ID" value="KAJ1134686.1"/>
    <property type="molecule type" value="Genomic_DNA"/>
</dbReference>
<name>A0AAV7Q2S4_PLEWA</name>
<keyword evidence="3" id="KW-1185">Reference proteome</keyword>
<comment type="caution">
    <text evidence="2">The sequence shown here is derived from an EMBL/GenBank/DDBJ whole genome shotgun (WGS) entry which is preliminary data.</text>
</comment>
<feature type="region of interest" description="Disordered" evidence="1">
    <location>
        <begin position="1"/>
        <end position="52"/>
    </location>
</feature>
<evidence type="ECO:0000313" key="3">
    <source>
        <dbReference type="Proteomes" id="UP001066276"/>
    </source>
</evidence>
<feature type="compositionally biased region" description="Polar residues" evidence="1">
    <location>
        <begin position="1"/>
        <end position="18"/>
    </location>
</feature>
<protein>
    <submittedName>
        <fullName evidence="2">Uncharacterized protein</fullName>
    </submittedName>
</protein>
<dbReference type="AlphaFoldDB" id="A0AAV7Q2S4"/>
<accession>A0AAV7Q2S4</accession>